<dbReference type="InterPro" id="IPR008381">
    <property type="entry name" value="SDHAF3/Sdh7"/>
</dbReference>
<proteinExistence type="inferred from homology"/>
<comment type="function">
    <text evidence="6">Plays an essential role in the assembly of succinate dehydrogenase (SDH), an enzyme complex (also referred to as respiratory complex II) that is a component of both the tricarboxylic acid (TCA) cycle and the mitochondrial electron transport chain, and which couples the oxidation of succinate to fumarate with the reduction of ubiquinone (coenzyme Q) to ubiquinol. Promotes maturation of the iron-sulfur protein subunit of the SDH catalytic dimer, protecting it from the deleterious effects of oxidants. May act together with SDHAF1.</text>
</comment>
<keyword evidence="5 6" id="KW-0143">Chaperone</keyword>
<dbReference type="GO" id="GO:0006105">
    <property type="term" value="P:succinate metabolic process"/>
    <property type="evidence" value="ECO:0007669"/>
    <property type="project" value="TreeGrafter"/>
</dbReference>
<name>A0A448Z5X6_9STRA</name>
<protein>
    <recommendedName>
        <fullName evidence="6">Succinate dehydrogenase assembly factor 3</fullName>
        <shortName evidence="6">SDH assembly factor 3</shortName>
        <shortName evidence="6">SDHAF3</shortName>
    </recommendedName>
</protein>
<dbReference type="PANTHER" id="PTHR13137">
    <property type="entry name" value="DC11 ACN9 HOMOLOG"/>
    <property type="match status" value="1"/>
</dbReference>
<dbReference type="OrthoDB" id="278329at2759"/>
<evidence type="ECO:0000256" key="2">
    <source>
        <dbReference type="ARBA" id="ARBA00006020"/>
    </source>
</evidence>
<evidence type="ECO:0000256" key="6">
    <source>
        <dbReference type="RuleBase" id="RU368039"/>
    </source>
</evidence>
<evidence type="ECO:0000313" key="8">
    <source>
        <dbReference type="Proteomes" id="UP000291116"/>
    </source>
</evidence>
<comment type="subunit">
    <text evidence="6">Interacts with the iron-sulfur protein subunit within the SDH catalytic dimer.</text>
</comment>
<sequence>MSAVGKESAKTLYRSILRAHKRYLPREMKGLGDSYVKSEFNMFKKVTNEGQLKQFYTEWNRYLDQLLQTARTKQSVSAGSLELSSDHAFGKHLPADVSLTDEQAIQLQKLKEETKRAGLPDH</sequence>
<evidence type="ECO:0000256" key="3">
    <source>
        <dbReference type="ARBA" id="ARBA00022946"/>
    </source>
</evidence>
<evidence type="ECO:0000313" key="7">
    <source>
        <dbReference type="EMBL" id="VEU37437.1"/>
    </source>
</evidence>
<dbReference type="Proteomes" id="UP000291116">
    <property type="component" value="Unassembled WGS sequence"/>
</dbReference>
<dbReference type="AlphaFoldDB" id="A0A448Z5X6"/>
<accession>A0A448Z5X6</accession>
<keyword evidence="3" id="KW-0809">Transit peptide</keyword>
<keyword evidence="8" id="KW-1185">Reference proteome</keyword>
<comment type="subcellular location">
    <subcellularLocation>
        <location evidence="1 6">Mitochondrion matrix</location>
    </subcellularLocation>
</comment>
<evidence type="ECO:0000256" key="4">
    <source>
        <dbReference type="ARBA" id="ARBA00023128"/>
    </source>
</evidence>
<dbReference type="Pfam" id="PF13233">
    <property type="entry name" value="Complex1_LYR_2"/>
    <property type="match status" value="1"/>
</dbReference>
<reference evidence="7 8" key="1">
    <citation type="submission" date="2019-01" db="EMBL/GenBank/DDBJ databases">
        <authorList>
            <person name="Ferrante I. M."/>
        </authorList>
    </citation>
    <scope>NUCLEOTIDE SEQUENCE [LARGE SCALE GENOMIC DNA]</scope>
    <source>
        <strain evidence="7 8">B856</strain>
    </source>
</reference>
<dbReference type="PANTHER" id="PTHR13137:SF6">
    <property type="entry name" value="SUCCINATE DEHYDROGENASE ASSEMBLY FACTOR 3, MITOCHONDRIAL"/>
    <property type="match status" value="1"/>
</dbReference>
<dbReference type="GO" id="GO:0005758">
    <property type="term" value="C:mitochondrial intermembrane space"/>
    <property type="evidence" value="ECO:0007669"/>
    <property type="project" value="TreeGrafter"/>
</dbReference>
<dbReference type="GO" id="GO:0005759">
    <property type="term" value="C:mitochondrial matrix"/>
    <property type="evidence" value="ECO:0007669"/>
    <property type="project" value="UniProtKB-SubCell"/>
</dbReference>
<dbReference type="EMBL" id="CAACVS010000126">
    <property type="protein sequence ID" value="VEU37437.1"/>
    <property type="molecule type" value="Genomic_DNA"/>
</dbReference>
<dbReference type="CDD" id="cd20270">
    <property type="entry name" value="Complex1_LYR_SDHAF3_LYRM10"/>
    <property type="match status" value="1"/>
</dbReference>
<keyword evidence="4 6" id="KW-0496">Mitochondrion</keyword>
<gene>
    <name evidence="7" type="ORF">PSNMU_V1.4_AUG-EV-PASAV3_0042560</name>
</gene>
<dbReference type="GO" id="GO:0034553">
    <property type="term" value="P:mitochondrial respiratory chain complex II assembly"/>
    <property type="evidence" value="ECO:0007669"/>
    <property type="project" value="UniProtKB-UniRule"/>
</dbReference>
<comment type="similarity">
    <text evidence="2 6">Belongs to the complex I LYR family. SDHAF3 subfamily.</text>
</comment>
<evidence type="ECO:0000256" key="1">
    <source>
        <dbReference type="ARBA" id="ARBA00004305"/>
    </source>
</evidence>
<organism evidence="7 8">
    <name type="scientific">Pseudo-nitzschia multistriata</name>
    <dbReference type="NCBI Taxonomy" id="183589"/>
    <lineage>
        <taxon>Eukaryota</taxon>
        <taxon>Sar</taxon>
        <taxon>Stramenopiles</taxon>
        <taxon>Ochrophyta</taxon>
        <taxon>Bacillariophyta</taxon>
        <taxon>Bacillariophyceae</taxon>
        <taxon>Bacillariophycidae</taxon>
        <taxon>Bacillariales</taxon>
        <taxon>Bacillariaceae</taxon>
        <taxon>Pseudo-nitzschia</taxon>
    </lineage>
</organism>
<evidence type="ECO:0000256" key="5">
    <source>
        <dbReference type="ARBA" id="ARBA00023186"/>
    </source>
</evidence>